<dbReference type="PANTHER" id="PTHR43557">
    <property type="entry name" value="APOPTOSIS-INDUCING FACTOR 1"/>
    <property type="match status" value="1"/>
</dbReference>
<dbReference type="Gene3D" id="3.30.390.30">
    <property type="match status" value="1"/>
</dbReference>
<name>A0A157T1N7_SACSO</name>
<evidence type="ECO:0000256" key="3">
    <source>
        <dbReference type="ARBA" id="ARBA00022827"/>
    </source>
</evidence>
<dbReference type="AlphaFoldDB" id="A0A157T1N7"/>
<dbReference type="PATRIC" id="fig|2287.9.peg.1272"/>
<keyword evidence="2" id="KW-0285">Flavoprotein</keyword>
<comment type="cofactor">
    <cofactor evidence="1">
        <name>FAD</name>
        <dbReference type="ChEBI" id="CHEBI:57692"/>
    </cofactor>
</comment>
<dbReference type="GO" id="GO:0016651">
    <property type="term" value="F:oxidoreductase activity, acting on NAD(P)H"/>
    <property type="evidence" value="ECO:0007669"/>
    <property type="project" value="TreeGrafter"/>
</dbReference>
<evidence type="ECO:0000313" key="8">
    <source>
        <dbReference type="EMBL" id="SAI84808.1"/>
    </source>
</evidence>
<organism evidence="8 9">
    <name type="scientific">Saccharolobus solfataricus</name>
    <name type="common">Sulfolobus solfataricus</name>
    <dbReference type="NCBI Taxonomy" id="2287"/>
    <lineage>
        <taxon>Archaea</taxon>
        <taxon>Thermoproteota</taxon>
        <taxon>Thermoprotei</taxon>
        <taxon>Sulfolobales</taxon>
        <taxon>Sulfolobaceae</taxon>
        <taxon>Saccharolobus</taxon>
    </lineage>
</organism>
<dbReference type="InterPro" id="IPR028202">
    <property type="entry name" value="Reductase_C"/>
</dbReference>
<feature type="transmembrane region" description="Helical" evidence="5">
    <location>
        <begin position="31"/>
        <end position="51"/>
    </location>
</feature>
<dbReference type="Gene3D" id="3.50.50.60">
    <property type="entry name" value="FAD/NAD(P)-binding domain"/>
    <property type="match status" value="2"/>
</dbReference>
<keyword evidence="3" id="KW-0274">FAD</keyword>
<evidence type="ECO:0000259" key="7">
    <source>
        <dbReference type="Pfam" id="PF14759"/>
    </source>
</evidence>
<dbReference type="InterPro" id="IPR036188">
    <property type="entry name" value="FAD/NAD-bd_sf"/>
</dbReference>
<keyword evidence="5" id="KW-0812">Transmembrane</keyword>
<keyword evidence="4" id="KW-0560">Oxidoreductase</keyword>
<evidence type="ECO:0000256" key="4">
    <source>
        <dbReference type="ARBA" id="ARBA00023002"/>
    </source>
</evidence>
<protein>
    <submittedName>
        <fullName evidence="8">FAD-dependent pyridine nucleotide-disulphide oxidoreductase</fullName>
    </submittedName>
</protein>
<dbReference type="Pfam" id="PF14759">
    <property type="entry name" value="Reductase_C"/>
    <property type="match status" value="1"/>
</dbReference>
<accession>A0A157T1N7</accession>
<dbReference type="InterPro" id="IPR016156">
    <property type="entry name" value="FAD/NAD-linked_Rdtase_dimer_sf"/>
</dbReference>
<dbReference type="PRINTS" id="PR00368">
    <property type="entry name" value="FADPNR"/>
</dbReference>
<dbReference type="SUPFAM" id="SSF51905">
    <property type="entry name" value="FAD/NAD(P)-binding domain"/>
    <property type="match status" value="2"/>
</dbReference>
<dbReference type="PANTHER" id="PTHR43557:SF2">
    <property type="entry name" value="RIESKE DOMAIN-CONTAINING PROTEIN-RELATED"/>
    <property type="match status" value="1"/>
</dbReference>
<feature type="domain" description="FAD/NAD(P)-binding" evidence="6">
    <location>
        <begin position="98"/>
        <end position="389"/>
    </location>
</feature>
<keyword evidence="5" id="KW-1133">Transmembrane helix</keyword>
<keyword evidence="5" id="KW-0472">Membrane</keyword>
<reference evidence="9" key="1">
    <citation type="submission" date="2016-04" db="EMBL/GenBank/DDBJ databases">
        <authorList>
            <person name="Shah S.A."/>
            <person name="Garrett R.A."/>
        </authorList>
    </citation>
    <scope>NUCLEOTIDE SEQUENCE [LARGE SCALE GENOMIC DNA]</scope>
    <source>
        <strain evidence="9">ATCC 35091 / DSM 1616 / JCM 8930 / NBRC 15331 / P1</strain>
    </source>
</reference>
<dbReference type="PRINTS" id="PR00411">
    <property type="entry name" value="PNDRDTASEI"/>
</dbReference>
<evidence type="ECO:0000313" key="9">
    <source>
        <dbReference type="Proteomes" id="UP000076770"/>
    </source>
</evidence>
<dbReference type="GO" id="GO:0005737">
    <property type="term" value="C:cytoplasm"/>
    <property type="evidence" value="ECO:0007669"/>
    <property type="project" value="TreeGrafter"/>
</dbReference>
<dbReference type="InterPro" id="IPR023753">
    <property type="entry name" value="FAD/NAD-binding_dom"/>
</dbReference>
<evidence type="ECO:0000256" key="2">
    <source>
        <dbReference type="ARBA" id="ARBA00022630"/>
    </source>
</evidence>
<evidence type="ECO:0000256" key="5">
    <source>
        <dbReference type="SAM" id="Phobius"/>
    </source>
</evidence>
<dbReference type="InterPro" id="IPR050446">
    <property type="entry name" value="FAD-oxidoreductase/Apoptosis"/>
</dbReference>
<gene>
    <name evidence="8" type="ORF">SSOP1_1254</name>
</gene>
<dbReference type="SUPFAM" id="SSF55424">
    <property type="entry name" value="FAD/NAD-linked reductases, dimerisation (C-terminal) domain"/>
    <property type="match status" value="1"/>
</dbReference>
<proteinExistence type="predicted"/>
<dbReference type="Proteomes" id="UP000076770">
    <property type="component" value="Chromosome i"/>
</dbReference>
<evidence type="ECO:0000256" key="1">
    <source>
        <dbReference type="ARBA" id="ARBA00001974"/>
    </source>
</evidence>
<sequence>MLNNKTFPKYFQHLAIMVAESFYKRRKISTLNCFVDILNIFPLNYYIIFLINLPPSVQFRFIVPLISLFVRIQHKASINLRFIIILYEFIIMTEKSCQYLIIGSGIAGYNALKELLELKPNSKIIMVTSDRYYPYDRPPLSKYYLRGEMPRDKLFFESDDFYKRDNLEVMLNKSVERIDANLKEAILNDGSVISFDKALISTGGRPRRLNIPGSENALYLRSLDDADRIREAASKGKNALIIGAGFIGVEVASSLTTLGVRTTVVEVMPYIWNTFVDEKVSRVIQQYLESKGINFILNESVKEIQGKIATTSSGRKIEADMFLIAVGISPNVELAQRSGMQVDNGIVVNEYLETNARDIYAAGDIANIFDPREGKRKRIEHWNNAEYTGKLAARNMAGSREAYNFISSIWSDIFDLHIESAGETRNYDEYIIRGRFNSDNPNFNVIYLKGGIVRGYVAINRDYSELEVLNKLIEGSVDVSNKKNSLADKGFDLKELLK</sequence>
<feature type="domain" description="Reductase C-terminal" evidence="7">
    <location>
        <begin position="409"/>
        <end position="497"/>
    </location>
</feature>
<evidence type="ECO:0000259" key="6">
    <source>
        <dbReference type="Pfam" id="PF07992"/>
    </source>
</evidence>
<dbReference type="EMBL" id="LT549890">
    <property type="protein sequence ID" value="SAI84808.1"/>
    <property type="molecule type" value="Genomic_DNA"/>
</dbReference>
<dbReference type="Pfam" id="PF07992">
    <property type="entry name" value="Pyr_redox_2"/>
    <property type="match status" value="1"/>
</dbReference>